<keyword evidence="7" id="KW-1185">Reference proteome</keyword>
<dbReference type="InterPro" id="IPR000962">
    <property type="entry name" value="Znf_DskA_TraR"/>
</dbReference>
<organism evidence="6 7">
    <name type="scientific">Grimontia marina</name>
    <dbReference type="NCBI Taxonomy" id="646534"/>
    <lineage>
        <taxon>Bacteria</taxon>
        <taxon>Pseudomonadati</taxon>
        <taxon>Pseudomonadota</taxon>
        <taxon>Gammaproteobacteria</taxon>
        <taxon>Vibrionales</taxon>
        <taxon>Vibrionaceae</taxon>
        <taxon>Grimontia</taxon>
    </lineage>
</organism>
<dbReference type="RefSeq" id="WP_062714873.1">
    <property type="nucleotide sequence ID" value="NZ_CAWRCI010000080.1"/>
</dbReference>
<sequence length="75" mass="8756">MTDMADRAQISDEIFESALLNAHQHRHRDTPDIDEQGNHWCIRCGELIPAERIDAEPIAARCIDCQRYHEKRGRE</sequence>
<keyword evidence="2" id="KW-0863">Zinc-finger</keyword>
<feature type="zinc finger region" description="dksA C4-type" evidence="4">
    <location>
        <begin position="41"/>
        <end position="65"/>
    </location>
</feature>
<dbReference type="Pfam" id="PF01258">
    <property type="entry name" value="zf-dskA_traR"/>
    <property type="match status" value="1"/>
</dbReference>
<evidence type="ECO:0000313" key="6">
    <source>
        <dbReference type="EMBL" id="CZF86744.1"/>
    </source>
</evidence>
<accession>A0A128FKD8</accession>
<dbReference type="AlphaFoldDB" id="A0A128FKD8"/>
<keyword evidence="1" id="KW-0479">Metal-binding</keyword>
<feature type="domain" description="Zinc finger DksA/TraR C4-type" evidence="5">
    <location>
        <begin position="40"/>
        <end position="71"/>
    </location>
</feature>
<evidence type="ECO:0000259" key="5">
    <source>
        <dbReference type="Pfam" id="PF01258"/>
    </source>
</evidence>
<dbReference type="SUPFAM" id="SSF57716">
    <property type="entry name" value="Glucocorticoid receptor-like (DNA-binding domain)"/>
    <property type="match status" value="1"/>
</dbReference>
<evidence type="ECO:0000256" key="1">
    <source>
        <dbReference type="ARBA" id="ARBA00022723"/>
    </source>
</evidence>
<evidence type="ECO:0000256" key="3">
    <source>
        <dbReference type="ARBA" id="ARBA00022833"/>
    </source>
</evidence>
<name>A0A128FKD8_9GAMM</name>
<evidence type="ECO:0000256" key="4">
    <source>
        <dbReference type="PROSITE-ProRule" id="PRU00510"/>
    </source>
</evidence>
<proteinExistence type="predicted"/>
<gene>
    <name evidence="6" type="primary">dksA_2</name>
    <name evidence="6" type="ORF">GMA8713_04783</name>
</gene>
<dbReference type="Proteomes" id="UP000073601">
    <property type="component" value="Unassembled WGS sequence"/>
</dbReference>
<reference evidence="7" key="1">
    <citation type="submission" date="2016-02" db="EMBL/GenBank/DDBJ databases">
        <authorList>
            <person name="Rodrigo-Torres Lidia"/>
            <person name="Arahal R.David."/>
        </authorList>
    </citation>
    <scope>NUCLEOTIDE SEQUENCE [LARGE SCALE GENOMIC DNA]</scope>
    <source>
        <strain evidence="7">CECT 8713</strain>
    </source>
</reference>
<dbReference type="GO" id="GO:0008270">
    <property type="term" value="F:zinc ion binding"/>
    <property type="evidence" value="ECO:0007669"/>
    <property type="project" value="UniProtKB-KW"/>
</dbReference>
<dbReference type="EMBL" id="FIZY01000080">
    <property type="protein sequence ID" value="CZF86744.1"/>
    <property type="molecule type" value="Genomic_DNA"/>
</dbReference>
<dbReference type="Gene3D" id="1.20.120.910">
    <property type="entry name" value="DksA, coiled-coil domain"/>
    <property type="match status" value="1"/>
</dbReference>
<evidence type="ECO:0000313" key="7">
    <source>
        <dbReference type="Proteomes" id="UP000073601"/>
    </source>
</evidence>
<dbReference type="PROSITE" id="PS51128">
    <property type="entry name" value="ZF_DKSA_2"/>
    <property type="match status" value="1"/>
</dbReference>
<dbReference type="OrthoDB" id="962301at2"/>
<evidence type="ECO:0000256" key="2">
    <source>
        <dbReference type="ARBA" id="ARBA00022771"/>
    </source>
</evidence>
<protein>
    <submittedName>
        <fullName evidence="6">RNA polymerase-binding transcription factor DksA</fullName>
    </submittedName>
</protein>
<keyword evidence="3" id="KW-0862">Zinc</keyword>